<evidence type="ECO:0000313" key="3">
    <source>
        <dbReference type="Proteomes" id="UP000317365"/>
    </source>
</evidence>
<keyword evidence="3" id="KW-1185">Reference proteome</keyword>
<dbReference type="SUPFAM" id="SSF54523">
    <property type="entry name" value="Pili subunits"/>
    <property type="match status" value="1"/>
</dbReference>
<sequence length="241" mass="25607">MAQHACAARAQHGFTLIELLVALSIMAVIAVVGWRALDGMHMGVGHSRDYGDAVLTVDAGLSQWVADLDAMTELANTTPLDWDGRTLRLTRRHSADPSAGAVVVAWSLREVAGVQQWMRWQSAPVQSRLNWLAAWQAAQLWAATGAVPSSTLQSNTSGNSTQASQAAFATAVVPISAWQLTYFREGAWSNALSSPGTDKDALAAAAIPEGIQLMLELAAPHPLAGTLTRAWVRPTSPPLPP</sequence>
<proteinExistence type="predicted"/>
<evidence type="ECO:0000256" key="1">
    <source>
        <dbReference type="SAM" id="Phobius"/>
    </source>
</evidence>
<accession>A0A515ELI8</accession>
<gene>
    <name evidence="2" type="ORF">EXZ61_04475</name>
</gene>
<dbReference type="NCBIfam" id="TIGR02532">
    <property type="entry name" value="IV_pilin_GFxxxE"/>
    <property type="match status" value="1"/>
</dbReference>
<dbReference type="EMBL" id="CP036282">
    <property type="protein sequence ID" value="QDL53489.1"/>
    <property type="molecule type" value="Genomic_DNA"/>
</dbReference>
<keyword evidence="1" id="KW-0472">Membrane</keyword>
<reference evidence="3" key="1">
    <citation type="submission" date="2019-02" db="EMBL/GenBank/DDBJ databases">
        <title>Complete genome sequence of Rhodoferax sp. Gr-4.</title>
        <authorList>
            <person name="Jin L."/>
        </authorList>
    </citation>
    <scope>NUCLEOTIDE SEQUENCE [LARGE SCALE GENOMIC DNA]</scope>
    <source>
        <strain evidence="3">Gr-4</strain>
    </source>
</reference>
<dbReference type="RefSeq" id="WP_142809425.1">
    <property type="nucleotide sequence ID" value="NZ_CP036282.1"/>
</dbReference>
<reference evidence="3" key="2">
    <citation type="journal article" date="2020" name="Int. J. Syst. Evol. Microbiol.">
        <title>Genomic insights into a novel species Rhodoferax aquaticus sp. nov., isolated from freshwater.</title>
        <authorList>
            <person name="Li T."/>
            <person name="Zhuo Y."/>
            <person name="Jin C.Z."/>
            <person name="Wu X."/>
            <person name="Ko S.R."/>
            <person name="Jin F.J."/>
            <person name="Ahn C.Y."/>
            <person name="Oh H.M."/>
            <person name="Lee H.G."/>
            <person name="Jin L."/>
        </authorList>
    </citation>
    <scope>NUCLEOTIDE SEQUENCE [LARGE SCALE GENOMIC DNA]</scope>
    <source>
        <strain evidence="3">Gr-4</strain>
    </source>
</reference>
<dbReference type="Pfam" id="PF07963">
    <property type="entry name" value="N_methyl"/>
    <property type="match status" value="1"/>
</dbReference>
<feature type="transmembrane region" description="Helical" evidence="1">
    <location>
        <begin position="19"/>
        <end position="37"/>
    </location>
</feature>
<dbReference type="InterPro" id="IPR045584">
    <property type="entry name" value="Pilin-like"/>
</dbReference>
<protein>
    <submittedName>
        <fullName evidence="2">Prepilin-type N-terminal cleavage/methylation domain-containing protein</fullName>
    </submittedName>
</protein>
<keyword evidence="1" id="KW-0812">Transmembrane</keyword>
<evidence type="ECO:0000313" key="2">
    <source>
        <dbReference type="EMBL" id="QDL53489.1"/>
    </source>
</evidence>
<dbReference type="PROSITE" id="PS00409">
    <property type="entry name" value="PROKAR_NTER_METHYL"/>
    <property type="match status" value="1"/>
</dbReference>
<keyword evidence="1" id="KW-1133">Transmembrane helix</keyword>
<dbReference type="AlphaFoldDB" id="A0A515ELI8"/>
<name>A0A515ELI8_9BURK</name>
<organism evidence="2 3">
    <name type="scientific">Rhodoferax aquaticus</name>
    <dbReference type="NCBI Taxonomy" id="2527691"/>
    <lineage>
        <taxon>Bacteria</taxon>
        <taxon>Pseudomonadati</taxon>
        <taxon>Pseudomonadota</taxon>
        <taxon>Betaproteobacteria</taxon>
        <taxon>Burkholderiales</taxon>
        <taxon>Comamonadaceae</taxon>
        <taxon>Rhodoferax</taxon>
    </lineage>
</organism>
<dbReference type="InterPro" id="IPR012902">
    <property type="entry name" value="N_methyl_site"/>
</dbReference>
<dbReference type="Proteomes" id="UP000317365">
    <property type="component" value="Chromosome"/>
</dbReference>
<dbReference type="KEGG" id="rhg:EXZ61_04475"/>